<organism evidence="2 3">
    <name type="scientific">Chitinophaga tropicalis</name>
    <dbReference type="NCBI Taxonomy" id="2683588"/>
    <lineage>
        <taxon>Bacteria</taxon>
        <taxon>Pseudomonadati</taxon>
        <taxon>Bacteroidota</taxon>
        <taxon>Chitinophagia</taxon>
        <taxon>Chitinophagales</taxon>
        <taxon>Chitinophagaceae</taxon>
        <taxon>Chitinophaga</taxon>
    </lineage>
</organism>
<accession>A0A7K1TYI3</accession>
<gene>
    <name evidence="2" type="ORF">GO493_02795</name>
</gene>
<proteinExistence type="predicted"/>
<dbReference type="EMBL" id="WRXN01000001">
    <property type="protein sequence ID" value="MVT07174.1"/>
    <property type="molecule type" value="Genomic_DNA"/>
</dbReference>
<dbReference type="AlphaFoldDB" id="A0A7K1TYI3"/>
<comment type="caution">
    <text evidence="2">The sequence shown here is derived from an EMBL/GenBank/DDBJ whole genome shotgun (WGS) entry which is preliminary data.</text>
</comment>
<keyword evidence="3" id="KW-1185">Reference proteome</keyword>
<name>A0A7K1TYI3_9BACT</name>
<dbReference type="RefSeq" id="WP_157304585.1">
    <property type="nucleotide sequence ID" value="NZ_WRXN01000001.1"/>
</dbReference>
<keyword evidence="1" id="KW-0732">Signal</keyword>
<evidence type="ECO:0008006" key="4">
    <source>
        <dbReference type="Google" id="ProtNLM"/>
    </source>
</evidence>
<evidence type="ECO:0000313" key="3">
    <source>
        <dbReference type="Proteomes" id="UP000461730"/>
    </source>
</evidence>
<feature type="chain" id="PRO_5029851659" description="DUF922 domain-containing protein" evidence="1">
    <location>
        <begin position="18"/>
        <end position="222"/>
    </location>
</feature>
<protein>
    <recommendedName>
        <fullName evidence="4">DUF922 domain-containing protein</fullName>
    </recommendedName>
</protein>
<reference evidence="2 3" key="1">
    <citation type="submission" date="2019-12" db="EMBL/GenBank/DDBJ databases">
        <title>Chitinophaga sp. strain ysch24 (GDMCC 1.1355), whole genome shotgun sequence.</title>
        <authorList>
            <person name="Zhang X."/>
        </authorList>
    </citation>
    <scope>NUCLEOTIDE SEQUENCE [LARGE SCALE GENOMIC DNA]</scope>
    <source>
        <strain evidence="3">ysch24</strain>
    </source>
</reference>
<dbReference type="Proteomes" id="UP000461730">
    <property type="component" value="Unassembled WGS sequence"/>
</dbReference>
<sequence>MFLLPQLLLYCLFPVSAPPADTARTTIIKVVFVPDRRPEDPASDTLFYHTTRKLRWTDFTATPPLRGKSGAVAYTSFAYEGKSLLKKDTLQINLILQVFFVKSSSWVKPIVRDAEGLAHEQLHFDITWLVALRYQQRIKNMELTVEDYDSIIQYQYIESFREMNKLQDAYDAETNHGQDPIAQQKWKRTVADALATLTLEGALTPGRQPWSASWLSFNIYNR</sequence>
<evidence type="ECO:0000256" key="1">
    <source>
        <dbReference type="SAM" id="SignalP"/>
    </source>
</evidence>
<evidence type="ECO:0000313" key="2">
    <source>
        <dbReference type="EMBL" id="MVT07174.1"/>
    </source>
</evidence>
<feature type="signal peptide" evidence="1">
    <location>
        <begin position="1"/>
        <end position="17"/>
    </location>
</feature>